<evidence type="ECO:0000313" key="1">
    <source>
        <dbReference type="EMBL" id="GBN43141.1"/>
    </source>
</evidence>
<dbReference type="Proteomes" id="UP000499080">
    <property type="component" value="Unassembled WGS sequence"/>
</dbReference>
<gene>
    <name evidence="1" type="ORF">AVEN_106078_1</name>
</gene>
<proteinExistence type="predicted"/>
<dbReference type="AlphaFoldDB" id="A0A4Y2NUX9"/>
<dbReference type="EMBL" id="BGPR01009921">
    <property type="protein sequence ID" value="GBN43141.1"/>
    <property type="molecule type" value="Genomic_DNA"/>
</dbReference>
<protein>
    <submittedName>
        <fullName evidence="1">Uncharacterized protein</fullName>
    </submittedName>
</protein>
<comment type="caution">
    <text evidence="1">The sequence shown here is derived from an EMBL/GenBank/DDBJ whole genome shotgun (WGS) entry which is preliminary data.</text>
</comment>
<name>A0A4Y2NUX9_ARAVE</name>
<sequence length="142" mass="16082">MKCHIVLPALHANCSIVKPYLKFKHPSNRTKHLQLHSCPPELFKRLRPCMQLIQKTPSKIVLNPHPKTVSASFISSFLNLGAVILIFTGDSSAFHVIPLTIARDKRTSLHPTLLQEASDDKFRTRSKYRLHGLLPSPPAFRE</sequence>
<keyword evidence="2" id="KW-1185">Reference proteome</keyword>
<evidence type="ECO:0000313" key="2">
    <source>
        <dbReference type="Proteomes" id="UP000499080"/>
    </source>
</evidence>
<organism evidence="1 2">
    <name type="scientific">Araneus ventricosus</name>
    <name type="common">Orbweaver spider</name>
    <name type="synonym">Epeira ventricosa</name>
    <dbReference type="NCBI Taxonomy" id="182803"/>
    <lineage>
        <taxon>Eukaryota</taxon>
        <taxon>Metazoa</taxon>
        <taxon>Ecdysozoa</taxon>
        <taxon>Arthropoda</taxon>
        <taxon>Chelicerata</taxon>
        <taxon>Arachnida</taxon>
        <taxon>Araneae</taxon>
        <taxon>Araneomorphae</taxon>
        <taxon>Entelegynae</taxon>
        <taxon>Araneoidea</taxon>
        <taxon>Araneidae</taxon>
        <taxon>Araneus</taxon>
    </lineage>
</organism>
<reference evidence="1 2" key="1">
    <citation type="journal article" date="2019" name="Sci. Rep.">
        <title>Orb-weaving spider Araneus ventricosus genome elucidates the spidroin gene catalogue.</title>
        <authorList>
            <person name="Kono N."/>
            <person name="Nakamura H."/>
            <person name="Ohtoshi R."/>
            <person name="Moran D.A.P."/>
            <person name="Shinohara A."/>
            <person name="Yoshida Y."/>
            <person name="Fujiwara M."/>
            <person name="Mori M."/>
            <person name="Tomita M."/>
            <person name="Arakawa K."/>
        </authorList>
    </citation>
    <scope>NUCLEOTIDE SEQUENCE [LARGE SCALE GENOMIC DNA]</scope>
</reference>
<accession>A0A4Y2NUX9</accession>